<dbReference type="GO" id="GO:0015628">
    <property type="term" value="P:protein secretion by the type II secretion system"/>
    <property type="evidence" value="ECO:0007669"/>
    <property type="project" value="InterPro"/>
</dbReference>
<dbReference type="PROSITE" id="PS01141">
    <property type="entry name" value="T2SP_C"/>
    <property type="match status" value="1"/>
</dbReference>
<dbReference type="Gene3D" id="2.30.42.10">
    <property type="match status" value="1"/>
</dbReference>
<evidence type="ECO:0000256" key="4">
    <source>
        <dbReference type="ARBA" id="ARBA00022475"/>
    </source>
</evidence>
<gene>
    <name evidence="11" type="ORF">AWC35_21450</name>
</gene>
<evidence type="ECO:0000256" key="2">
    <source>
        <dbReference type="ARBA" id="ARBA00007986"/>
    </source>
</evidence>
<keyword evidence="12" id="KW-1185">Reference proteome</keyword>
<keyword evidence="6" id="KW-0812">Transmembrane</keyword>
<evidence type="ECO:0000256" key="6">
    <source>
        <dbReference type="ARBA" id="ARBA00022692"/>
    </source>
</evidence>
<evidence type="ECO:0000256" key="1">
    <source>
        <dbReference type="ARBA" id="ARBA00004533"/>
    </source>
</evidence>
<keyword evidence="9" id="KW-0472">Membrane</keyword>
<dbReference type="Gene3D" id="2.30.30.830">
    <property type="match status" value="1"/>
</dbReference>
<dbReference type="InterPro" id="IPR001639">
    <property type="entry name" value="T2SS_protein-GspC"/>
</dbReference>
<reference evidence="11 12" key="1">
    <citation type="submission" date="2016-01" db="EMBL/GenBank/DDBJ databases">
        <authorList>
            <person name="Oliw E.H."/>
        </authorList>
    </citation>
    <scope>NUCLEOTIDE SEQUENCE [LARGE SCALE GENOMIC DNA]</scope>
    <source>
        <strain evidence="11 12">FRB97</strain>
    </source>
</reference>
<evidence type="ECO:0000256" key="8">
    <source>
        <dbReference type="ARBA" id="ARBA00022989"/>
    </source>
</evidence>
<dbReference type="KEGG" id="gqu:AWC35_21450"/>
<protein>
    <recommendedName>
        <fullName evidence="10">Type II secretion system protein GspC N-terminal domain-containing protein</fullName>
    </recommendedName>
</protein>
<evidence type="ECO:0000256" key="9">
    <source>
        <dbReference type="ARBA" id="ARBA00023136"/>
    </source>
</evidence>
<dbReference type="GO" id="GO:0005886">
    <property type="term" value="C:plasma membrane"/>
    <property type="evidence" value="ECO:0007669"/>
    <property type="project" value="UniProtKB-SubCell"/>
</dbReference>
<dbReference type="AlphaFoldDB" id="A0A250B625"/>
<organism evidence="11 12">
    <name type="scientific">Gibbsiella quercinecans</name>
    <dbReference type="NCBI Taxonomy" id="929813"/>
    <lineage>
        <taxon>Bacteria</taxon>
        <taxon>Pseudomonadati</taxon>
        <taxon>Pseudomonadota</taxon>
        <taxon>Gammaproteobacteria</taxon>
        <taxon>Enterobacterales</taxon>
        <taxon>Yersiniaceae</taxon>
        <taxon>Gibbsiella</taxon>
    </lineage>
</organism>
<evidence type="ECO:0000313" key="12">
    <source>
        <dbReference type="Proteomes" id="UP000217182"/>
    </source>
</evidence>
<dbReference type="InterPro" id="IPR036034">
    <property type="entry name" value="PDZ_sf"/>
</dbReference>
<dbReference type="GO" id="GO:0015627">
    <property type="term" value="C:type II protein secretion system complex"/>
    <property type="evidence" value="ECO:0007669"/>
    <property type="project" value="InterPro"/>
</dbReference>
<feature type="domain" description="Type II secretion system protein GspC N-terminal" evidence="10">
    <location>
        <begin position="23"/>
        <end position="161"/>
    </location>
</feature>
<keyword evidence="5" id="KW-0997">Cell inner membrane</keyword>
<evidence type="ECO:0000256" key="5">
    <source>
        <dbReference type="ARBA" id="ARBA00022519"/>
    </source>
</evidence>
<comment type="similarity">
    <text evidence="2">Belongs to the GSP C family.</text>
</comment>
<dbReference type="Pfam" id="PF11356">
    <property type="entry name" value="T2SSC"/>
    <property type="match status" value="1"/>
</dbReference>
<dbReference type="RefSeq" id="WP_230469559.1">
    <property type="nucleotide sequence ID" value="NZ_CP014136.1"/>
</dbReference>
<dbReference type="InterPro" id="IPR024961">
    <property type="entry name" value="T2SS_GspC_N"/>
</dbReference>
<keyword evidence="3" id="KW-0813">Transport</keyword>
<comment type="subcellular location">
    <subcellularLocation>
        <location evidence="1">Cell inner membrane</location>
    </subcellularLocation>
</comment>
<keyword evidence="4" id="KW-1003">Cell membrane</keyword>
<keyword evidence="7" id="KW-0653">Protein transport</keyword>
<dbReference type="Proteomes" id="UP000217182">
    <property type="component" value="Chromosome"/>
</dbReference>
<evidence type="ECO:0000256" key="3">
    <source>
        <dbReference type="ARBA" id="ARBA00022448"/>
    </source>
</evidence>
<dbReference type="EMBL" id="CP014136">
    <property type="protein sequence ID" value="ATA21698.1"/>
    <property type="molecule type" value="Genomic_DNA"/>
</dbReference>
<dbReference type="PRINTS" id="PR00810">
    <property type="entry name" value="BCTERIALGSPC"/>
</dbReference>
<keyword evidence="8" id="KW-1133">Transmembrane helix</keyword>
<dbReference type="SUPFAM" id="SSF50156">
    <property type="entry name" value="PDZ domain-like"/>
    <property type="match status" value="1"/>
</dbReference>
<proteinExistence type="inferred from homology"/>
<evidence type="ECO:0000259" key="10">
    <source>
        <dbReference type="Pfam" id="PF11356"/>
    </source>
</evidence>
<evidence type="ECO:0000256" key="7">
    <source>
        <dbReference type="ARBA" id="ARBA00022927"/>
    </source>
</evidence>
<evidence type="ECO:0000313" key="11">
    <source>
        <dbReference type="EMBL" id="ATA21698.1"/>
    </source>
</evidence>
<sequence>MTLLSLRPALSMMLWQRFLFWGLLLLIAQQLAALSWRLWLPELIPAGIAPAVSAPASPPVAARATAATLTLFGLPSDGRMPSAAVNPALLTDLPLTALKLRLTGVLASPDPKRSIAIIAKDNQQFSRSVGEAVPGYAAKVTAISADRVVLEYQGRYEALRLYDDAAPPQASGGEPSIAQLKARLQSKPMQVMDYITISPVMNGNALIGYRLNPGKQSELFHRVGLHENDLAVALNGLDLRDAQQAQQAMEQLPGLSEITLTIEREGQRQDIYLVAGDD</sequence>
<name>A0A250B625_9GAMM</name>
<dbReference type="NCBIfam" id="TIGR01713">
    <property type="entry name" value="typeII_sec_gspC"/>
    <property type="match status" value="1"/>
</dbReference>
<accession>A0A250B625</accession>